<reference evidence="2 3" key="1">
    <citation type="journal article" date="2015" name="PLoS Pathog.">
        <title>Leptomonas seymouri: Adaptations to the Dixenous Life Cycle Analyzed by Genome Sequencing, Transcriptome Profiling and Co-infection with Leishmania donovani.</title>
        <authorList>
            <person name="Kraeva N."/>
            <person name="Butenko A."/>
            <person name="Hlavacova J."/>
            <person name="Kostygov A."/>
            <person name="Myskova J."/>
            <person name="Grybchuk D."/>
            <person name="Lestinova T."/>
            <person name="Votypka J."/>
            <person name="Volf P."/>
            <person name="Opperdoes F."/>
            <person name="Flegontov P."/>
            <person name="Lukes J."/>
            <person name="Yurchenko V."/>
        </authorList>
    </citation>
    <scope>NUCLEOTIDE SEQUENCE [LARGE SCALE GENOMIC DNA]</scope>
    <source>
        <strain evidence="2 3">ATCC 30220</strain>
    </source>
</reference>
<name>A0A0N0P793_LEPSE</name>
<protein>
    <submittedName>
        <fullName evidence="2">Uncharacterized protein</fullName>
    </submittedName>
</protein>
<dbReference type="EMBL" id="LJSK01000063">
    <property type="protein sequence ID" value="KPI88057.1"/>
    <property type="molecule type" value="Genomic_DNA"/>
</dbReference>
<dbReference type="OrthoDB" id="10546440at2759"/>
<proteinExistence type="predicted"/>
<sequence length="136" mass="15154">MAFLPNIRRGRRHINRHTNGSAHAAASQRSSTTRRSVSTSITFPPPIPCYNYYELLSDKAVAIGNVEIADAEEAYRWQLVGRRVSEAQAEKEGGCVKLMEKGSSSPKYYCIKHSDDEVYGRASYLPRLATSASLMK</sequence>
<accession>A0A0N0P793</accession>
<gene>
    <name evidence="2" type="ORF">ABL78_2833</name>
</gene>
<evidence type="ECO:0000313" key="3">
    <source>
        <dbReference type="Proteomes" id="UP000038009"/>
    </source>
</evidence>
<organism evidence="2 3">
    <name type="scientific">Leptomonas seymouri</name>
    <dbReference type="NCBI Taxonomy" id="5684"/>
    <lineage>
        <taxon>Eukaryota</taxon>
        <taxon>Discoba</taxon>
        <taxon>Euglenozoa</taxon>
        <taxon>Kinetoplastea</taxon>
        <taxon>Metakinetoplastina</taxon>
        <taxon>Trypanosomatida</taxon>
        <taxon>Trypanosomatidae</taxon>
        <taxon>Leishmaniinae</taxon>
        <taxon>Leptomonas</taxon>
    </lineage>
</organism>
<dbReference type="VEuPathDB" id="TriTrypDB:Lsey_0063_0050"/>
<dbReference type="Proteomes" id="UP000038009">
    <property type="component" value="Unassembled WGS sequence"/>
</dbReference>
<dbReference type="OMA" id="GRRHINR"/>
<evidence type="ECO:0000256" key="1">
    <source>
        <dbReference type="SAM" id="MobiDB-lite"/>
    </source>
</evidence>
<dbReference type="AlphaFoldDB" id="A0A0N0P793"/>
<keyword evidence="3" id="KW-1185">Reference proteome</keyword>
<feature type="compositionally biased region" description="Low complexity" evidence="1">
    <location>
        <begin position="17"/>
        <end position="40"/>
    </location>
</feature>
<feature type="region of interest" description="Disordered" evidence="1">
    <location>
        <begin position="1"/>
        <end position="40"/>
    </location>
</feature>
<comment type="caution">
    <text evidence="2">The sequence shown here is derived from an EMBL/GenBank/DDBJ whole genome shotgun (WGS) entry which is preliminary data.</text>
</comment>
<evidence type="ECO:0000313" key="2">
    <source>
        <dbReference type="EMBL" id="KPI88057.1"/>
    </source>
</evidence>